<accession>D8Q9P4</accession>
<dbReference type="AlphaFoldDB" id="D8Q9P4"/>
<keyword evidence="3" id="KW-1185">Reference proteome</keyword>
<dbReference type="HOGENOM" id="CLU_044614_0_2_1"/>
<sequence length="373" mass="41738">MSGTLEDPSSWRPKEDSWTLFSERTWLQGAFLATVAYGMQVVLFTSAAYLLYKRKKDKRNVALLVYISIIFSLGTLYMGGLLKFTQLCFIDQREYPGGPSAYEDDMFSIPVDMLANVTLVICNWLCDIINVWRCYVIYNGSQYPIYLFLTVPICMYITSFVLGILWLKQVGTADQSPWDSSGINFTIPYYSMSLALNILVTLLIVARLMLYRRRVRSALGSTHGMHYTSLAAMVVESAGIYSAYSLLFLVPFAMNHPLAQLFLQGLSPVQNVTTFLIIFRVASGKGFDNHRATQAFTQQNTKSGKRTDNTAIRFGPALGMTTTLRHSMEMTTETTDLETPADESKPAATFQLNPLDVAAQRSNSTFKGTADVV</sequence>
<feature type="transmembrane region" description="Helical" evidence="1">
    <location>
        <begin position="230"/>
        <end position="250"/>
    </location>
</feature>
<evidence type="ECO:0000313" key="3">
    <source>
        <dbReference type="Proteomes" id="UP000007431"/>
    </source>
</evidence>
<feature type="transmembrane region" description="Helical" evidence="1">
    <location>
        <begin position="187"/>
        <end position="210"/>
    </location>
</feature>
<dbReference type="InParanoid" id="D8Q9P4"/>
<evidence type="ECO:0000256" key="1">
    <source>
        <dbReference type="SAM" id="Phobius"/>
    </source>
</evidence>
<proteinExistence type="predicted"/>
<name>D8Q9P4_SCHCM</name>
<organism evidence="3">
    <name type="scientific">Schizophyllum commune (strain H4-8 / FGSC 9210)</name>
    <name type="common">Split gill fungus</name>
    <dbReference type="NCBI Taxonomy" id="578458"/>
    <lineage>
        <taxon>Eukaryota</taxon>
        <taxon>Fungi</taxon>
        <taxon>Dikarya</taxon>
        <taxon>Basidiomycota</taxon>
        <taxon>Agaricomycotina</taxon>
        <taxon>Agaricomycetes</taxon>
        <taxon>Agaricomycetidae</taxon>
        <taxon>Agaricales</taxon>
        <taxon>Schizophyllaceae</taxon>
        <taxon>Schizophyllum</taxon>
    </lineage>
</organism>
<dbReference type="Proteomes" id="UP000007431">
    <property type="component" value="Unassembled WGS sequence"/>
</dbReference>
<dbReference type="EMBL" id="GL377308">
    <property type="protein sequence ID" value="EFI95697.1"/>
    <property type="molecule type" value="Genomic_DNA"/>
</dbReference>
<dbReference type="OrthoDB" id="3267806at2759"/>
<dbReference type="OMA" id="SFVLTNW"/>
<dbReference type="eggNOG" id="ENOG502SM10">
    <property type="taxonomic scope" value="Eukaryota"/>
</dbReference>
<dbReference type="VEuPathDB" id="FungiDB:SCHCODRAFT_02631557"/>
<reference evidence="2 3" key="1">
    <citation type="journal article" date="2010" name="Nat. Biotechnol.">
        <title>Genome sequence of the model mushroom Schizophyllum commune.</title>
        <authorList>
            <person name="Ohm R.A."/>
            <person name="de Jong J.F."/>
            <person name="Lugones L.G."/>
            <person name="Aerts A."/>
            <person name="Kothe E."/>
            <person name="Stajich J.E."/>
            <person name="de Vries R.P."/>
            <person name="Record E."/>
            <person name="Levasseur A."/>
            <person name="Baker S.E."/>
            <person name="Bartholomew K.A."/>
            <person name="Coutinho P.M."/>
            <person name="Erdmann S."/>
            <person name="Fowler T.J."/>
            <person name="Gathman A.C."/>
            <person name="Lombard V."/>
            <person name="Henrissat B."/>
            <person name="Knabe N."/>
            <person name="Kuees U."/>
            <person name="Lilly W.W."/>
            <person name="Lindquist E."/>
            <person name="Lucas S."/>
            <person name="Magnuson J.K."/>
            <person name="Piumi F."/>
            <person name="Raudaskoski M."/>
            <person name="Salamov A."/>
            <person name="Schmutz J."/>
            <person name="Schwarze F.W.M.R."/>
            <person name="vanKuyk P.A."/>
            <person name="Horton J.S."/>
            <person name="Grigoriev I.V."/>
            <person name="Woesten H.A.B."/>
        </authorList>
    </citation>
    <scope>NUCLEOTIDE SEQUENCE [LARGE SCALE GENOMIC DNA]</scope>
    <source>
        <strain evidence="3">H4-8 / FGSC 9210</strain>
    </source>
</reference>
<gene>
    <name evidence="2" type="ORF">SCHCODRAFT_77694</name>
</gene>
<protein>
    <submittedName>
        <fullName evidence="2">Expressed protein</fullName>
    </submittedName>
</protein>
<feature type="transmembrane region" description="Helical" evidence="1">
    <location>
        <begin position="113"/>
        <end position="132"/>
    </location>
</feature>
<dbReference type="KEGG" id="scm:SCHCO_02631557"/>
<keyword evidence="1" id="KW-1133">Transmembrane helix</keyword>
<dbReference type="GeneID" id="9591586"/>
<feature type="transmembrane region" description="Helical" evidence="1">
    <location>
        <begin position="262"/>
        <end position="282"/>
    </location>
</feature>
<feature type="transmembrane region" description="Helical" evidence="1">
    <location>
        <begin position="63"/>
        <end position="82"/>
    </location>
</feature>
<evidence type="ECO:0000313" key="2">
    <source>
        <dbReference type="EMBL" id="EFI95697.1"/>
    </source>
</evidence>
<keyword evidence="1" id="KW-0472">Membrane</keyword>
<keyword evidence="1" id="KW-0812">Transmembrane</keyword>
<feature type="transmembrane region" description="Helical" evidence="1">
    <location>
        <begin position="26"/>
        <end position="51"/>
    </location>
</feature>
<dbReference type="RefSeq" id="XP_003030600.1">
    <property type="nucleotide sequence ID" value="XM_003030554.1"/>
</dbReference>
<feature type="transmembrane region" description="Helical" evidence="1">
    <location>
        <begin position="144"/>
        <end position="167"/>
    </location>
</feature>